<reference evidence="4" key="1">
    <citation type="journal article" date="2014" name="Int. J. Syst. Evol. Microbiol.">
        <title>Complete genome sequence of Corynebacterium casei LMG S-19264T (=DSM 44701T), isolated from a smear-ripened cheese.</title>
        <authorList>
            <consortium name="US DOE Joint Genome Institute (JGI-PGF)"/>
            <person name="Walter F."/>
            <person name="Albersmeier A."/>
            <person name="Kalinowski J."/>
            <person name="Ruckert C."/>
        </authorList>
    </citation>
    <scope>NUCLEOTIDE SEQUENCE</scope>
    <source>
        <strain evidence="4">CGMCC 1.15179</strain>
    </source>
</reference>
<name>A0A8J2VCU6_9BACL</name>
<dbReference type="AlphaFoldDB" id="A0A8J2VCU6"/>
<dbReference type="Pfam" id="PF00583">
    <property type="entry name" value="Acetyltransf_1"/>
    <property type="match status" value="1"/>
</dbReference>
<accession>A0A8J2VCU6</accession>
<sequence length="140" mass="15899">MIQIKNDLENLDWDELESVFQAVGWKKHTKDRLIKAFQASYYIAIAYDQNRVVGCGRVLSDGEMYACIYDVVIHPEYQGKGVGKAIMSNILSKLENISFVHLTATTGNESFYAKLGLKKHKTAMARSLNPQYATEYLEEV</sequence>
<evidence type="ECO:0000256" key="1">
    <source>
        <dbReference type="ARBA" id="ARBA00022679"/>
    </source>
</evidence>
<dbReference type="EMBL" id="BMHQ01000005">
    <property type="protein sequence ID" value="GGE16226.1"/>
    <property type="molecule type" value="Genomic_DNA"/>
</dbReference>
<keyword evidence="5" id="KW-1185">Reference proteome</keyword>
<keyword evidence="2" id="KW-0012">Acyltransferase</keyword>
<dbReference type="Proteomes" id="UP000625210">
    <property type="component" value="Unassembled WGS sequence"/>
</dbReference>
<dbReference type="GO" id="GO:0005737">
    <property type="term" value="C:cytoplasm"/>
    <property type="evidence" value="ECO:0007669"/>
    <property type="project" value="TreeGrafter"/>
</dbReference>
<dbReference type="GO" id="GO:0008080">
    <property type="term" value="F:N-acetyltransferase activity"/>
    <property type="evidence" value="ECO:0007669"/>
    <property type="project" value="InterPro"/>
</dbReference>
<dbReference type="PANTHER" id="PTHR43626">
    <property type="entry name" value="ACYL-COA N-ACYLTRANSFERASE"/>
    <property type="match status" value="1"/>
</dbReference>
<dbReference type="RefSeq" id="WP_188647484.1">
    <property type="nucleotide sequence ID" value="NZ_BMHQ01000005.1"/>
</dbReference>
<protein>
    <submittedName>
        <fullName evidence="4">N-acetyltransferase</fullName>
    </submittedName>
</protein>
<evidence type="ECO:0000259" key="3">
    <source>
        <dbReference type="PROSITE" id="PS51186"/>
    </source>
</evidence>
<evidence type="ECO:0000313" key="4">
    <source>
        <dbReference type="EMBL" id="GGE16226.1"/>
    </source>
</evidence>
<reference evidence="4" key="2">
    <citation type="submission" date="2020-09" db="EMBL/GenBank/DDBJ databases">
        <authorList>
            <person name="Sun Q."/>
            <person name="Zhou Y."/>
        </authorList>
    </citation>
    <scope>NUCLEOTIDE SEQUENCE</scope>
    <source>
        <strain evidence="4">CGMCC 1.15179</strain>
    </source>
</reference>
<dbReference type="Gene3D" id="3.40.630.30">
    <property type="match status" value="1"/>
</dbReference>
<keyword evidence="1" id="KW-0808">Transferase</keyword>
<dbReference type="InterPro" id="IPR016181">
    <property type="entry name" value="Acyl_CoA_acyltransferase"/>
</dbReference>
<dbReference type="PANTHER" id="PTHR43626:SF4">
    <property type="entry name" value="GCN5-RELATED N-ACETYLTRANSFERASE 2, CHLOROPLASTIC"/>
    <property type="match status" value="1"/>
</dbReference>
<dbReference type="CDD" id="cd04301">
    <property type="entry name" value="NAT_SF"/>
    <property type="match status" value="1"/>
</dbReference>
<dbReference type="InterPro" id="IPR000182">
    <property type="entry name" value="GNAT_dom"/>
</dbReference>
<dbReference type="PROSITE" id="PS51186">
    <property type="entry name" value="GNAT"/>
    <property type="match status" value="1"/>
</dbReference>
<organism evidence="4 5">
    <name type="scientific">Marinithermofilum abyssi</name>
    <dbReference type="NCBI Taxonomy" id="1571185"/>
    <lineage>
        <taxon>Bacteria</taxon>
        <taxon>Bacillati</taxon>
        <taxon>Bacillota</taxon>
        <taxon>Bacilli</taxon>
        <taxon>Bacillales</taxon>
        <taxon>Thermoactinomycetaceae</taxon>
        <taxon>Marinithermofilum</taxon>
    </lineage>
</organism>
<dbReference type="SUPFAM" id="SSF55729">
    <property type="entry name" value="Acyl-CoA N-acyltransferases (Nat)"/>
    <property type="match status" value="1"/>
</dbReference>
<feature type="domain" description="N-acetyltransferase" evidence="3">
    <location>
        <begin position="2"/>
        <end position="138"/>
    </location>
</feature>
<gene>
    <name evidence="4" type="ORF">GCM10011571_17370</name>
</gene>
<dbReference type="InterPro" id="IPR045039">
    <property type="entry name" value="NSI-like"/>
</dbReference>
<proteinExistence type="predicted"/>
<comment type="caution">
    <text evidence="4">The sequence shown here is derived from an EMBL/GenBank/DDBJ whole genome shotgun (WGS) entry which is preliminary data.</text>
</comment>
<evidence type="ECO:0000313" key="5">
    <source>
        <dbReference type="Proteomes" id="UP000625210"/>
    </source>
</evidence>
<evidence type="ECO:0000256" key="2">
    <source>
        <dbReference type="ARBA" id="ARBA00023315"/>
    </source>
</evidence>